<dbReference type="EMBL" id="JAUEDM010000002">
    <property type="protein sequence ID" value="KAK3324965.1"/>
    <property type="molecule type" value="Genomic_DNA"/>
</dbReference>
<reference evidence="2" key="2">
    <citation type="submission" date="2023-06" db="EMBL/GenBank/DDBJ databases">
        <authorList>
            <consortium name="Lawrence Berkeley National Laboratory"/>
            <person name="Haridas S."/>
            <person name="Hensen N."/>
            <person name="Bonometti L."/>
            <person name="Westerberg I."/>
            <person name="Brannstrom I.O."/>
            <person name="Guillou S."/>
            <person name="Cros-Aarteil S."/>
            <person name="Calhoun S."/>
            <person name="Kuo A."/>
            <person name="Mondo S."/>
            <person name="Pangilinan J."/>
            <person name="Riley R."/>
            <person name="Labutti K."/>
            <person name="Andreopoulos B."/>
            <person name="Lipzen A."/>
            <person name="Chen C."/>
            <person name="Yanf M."/>
            <person name="Daum C."/>
            <person name="Ng V."/>
            <person name="Clum A."/>
            <person name="Steindorff A."/>
            <person name="Ohm R."/>
            <person name="Martin F."/>
            <person name="Silar P."/>
            <person name="Natvig D."/>
            <person name="Lalanne C."/>
            <person name="Gautier V."/>
            <person name="Ament-Velasquez S.L."/>
            <person name="Kruys A."/>
            <person name="Hutchinson M.I."/>
            <person name="Powell A.J."/>
            <person name="Barry K."/>
            <person name="Miller A.N."/>
            <person name="Grigoriev I.V."/>
            <person name="Debuchy R."/>
            <person name="Gladieux P."/>
            <person name="Thoren M.H."/>
            <person name="Johannesson H."/>
        </authorList>
    </citation>
    <scope>NUCLEOTIDE SEQUENCE</scope>
    <source>
        <strain evidence="2">CBS 118394</strain>
    </source>
</reference>
<evidence type="ECO:0000256" key="1">
    <source>
        <dbReference type="SAM" id="SignalP"/>
    </source>
</evidence>
<gene>
    <name evidence="2" type="ORF">B0H66DRAFT_108062</name>
</gene>
<keyword evidence="3" id="KW-1185">Reference proteome</keyword>
<evidence type="ECO:0000313" key="2">
    <source>
        <dbReference type="EMBL" id="KAK3324965.1"/>
    </source>
</evidence>
<organism evidence="2 3">
    <name type="scientific">Apodospora peruviana</name>
    <dbReference type="NCBI Taxonomy" id="516989"/>
    <lineage>
        <taxon>Eukaryota</taxon>
        <taxon>Fungi</taxon>
        <taxon>Dikarya</taxon>
        <taxon>Ascomycota</taxon>
        <taxon>Pezizomycotina</taxon>
        <taxon>Sordariomycetes</taxon>
        <taxon>Sordariomycetidae</taxon>
        <taxon>Sordariales</taxon>
        <taxon>Lasiosphaeriaceae</taxon>
        <taxon>Apodospora</taxon>
    </lineage>
</organism>
<keyword evidence="1" id="KW-0732">Signal</keyword>
<sequence>MQFSLTSLFGLAALAAAQCPECLPTPIYNINGNIPYQIYSGLELWTPDWLKQISSSDVLSCAKLVIQSLVVEFLVITCTYTDIFGFDQRLPRLERGQRHRRVVLRGKPRPEQPDLLPQEEQLLAQDQLGQCHQRGRIWEVTR</sequence>
<dbReference type="Proteomes" id="UP001283341">
    <property type="component" value="Unassembled WGS sequence"/>
</dbReference>
<protein>
    <submittedName>
        <fullName evidence="2">Uncharacterized protein</fullName>
    </submittedName>
</protein>
<feature type="chain" id="PRO_5042211266" evidence="1">
    <location>
        <begin position="18"/>
        <end position="142"/>
    </location>
</feature>
<evidence type="ECO:0000313" key="3">
    <source>
        <dbReference type="Proteomes" id="UP001283341"/>
    </source>
</evidence>
<accession>A0AAE0MAH0</accession>
<reference evidence="2" key="1">
    <citation type="journal article" date="2023" name="Mol. Phylogenet. Evol.">
        <title>Genome-scale phylogeny and comparative genomics of the fungal order Sordariales.</title>
        <authorList>
            <person name="Hensen N."/>
            <person name="Bonometti L."/>
            <person name="Westerberg I."/>
            <person name="Brannstrom I.O."/>
            <person name="Guillou S."/>
            <person name="Cros-Aarteil S."/>
            <person name="Calhoun S."/>
            <person name="Haridas S."/>
            <person name="Kuo A."/>
            <person name="Mondo S."/>
            <person name="Pangilinan J."/>
            <person name="Riley R."/>
            <person name="LaButti K."/>
            <person name="Andreopoulos B."/>
            <person name="Lipzen A."/>
            <person name="Chen C."/>
            <person name="Yan M."/>
            <person name="Daum C."/>
            <person name="Ng V."/>
            <person name="Clum A."/>
            <person name="Steindorff A."/>
            <person name="Ohm R.A."/>
            <person name="Martin F."/>
            <person name="Silar P."/>
            <person name="Natvig D.O."/>
            <person name="Lalanne C."/>
            <person name="Gautier V."/>
            <person name="Ament-Velasquez S.L."/>
            <person name="Kruys A."/>
            <person name="Hutchinson M.I."/>
            <person name="Powell A.J."/>
            <person name="Barry K."/>
            <person name="Miller A.N."/>
            <person name="Grigoriev I.V."/>
            <person name="Debuchy R."/>
            <person name="Gladieux P."/>
            <person name="Hiltunen Thoren M."/>
            <person name="Johannesson H."/>
        </authorList>
    </citation>
    <scope>NUCLEOTIDE SEQUENCE</scope>
    <source>
        <strain evidence="2">CBS 118394</strain>
    </source>
</reference>
<comment type="caution">
    <text evidence="2">The sequence shown here is derived from an EMBL/GenBank/DDBJ whole genome shotgun (WGS) entry which is preliminary data.</text>
</comment>
<name>A0AAE0MAH0_9PEZI</name>
<feature type="signal peptide" evidence="1">
    <location>
        <begin position="1"/>
        <end position="17"/>
    </location>
</feature>
<proteinExistence type="predicted"/>
<dbReference type="AlphaFoldDB" id="A0AAE0MAH0"/>